<evidence type="ECO:0000313" key="2">
    <source>
        <dbReference type="Proteomes" id="UP000255129"/>
    </source>
</evidence>
<sequence length="185" mass="21428">MRRSFHDKSAVVSTIADADLSPVKEWFPTTPTGNGLPKEPGVYRFRIPMEHTPDESIEFLALLRWRRHGVKNILFPTFEYFVDDEFITIPEGTEWSHREPGDPDFLLPDAFPIAQPVNDIVHACPFCKQKPQIKGRKIDLTTGDKFSTDLPYRFNQFWFVCCEWIGPANRKTITELISDWDRTLG</sequence>
<accession>A0A379FYN3</accession>
<protein>
    <submittedName>
        <fullName evidence="1">Uncharacterized protein</fullName>
    </submittedName>
</protein>
<dbReference type="OrthoDB" id="6624653at2"/>
<dbReference type="EMBL" id="UGUA01000001">
    <property type="protein sequence ID" value="SUC33828.1"/>
    <property type="molecule type" value="Genomic_DNA"/>
</dbReference>
<dbReference type="GeneID" id="89492211"/>
<dbReference type="AlphaFoldDB" id="A0A379FYN3"/>
<proteinExistence type="predicted"/>
<evidence type="ECO:0000313" key="1">
    <source>
        <dbReference type="EMBL" id="SUC33828.1"/>
    </source>
</evidence>
<organism evidence="1 2">
    <name type="scientific">Providencia rustigianii</name>
    <dbReference type="NCBI Taxonomy" id="158850"/>
    <lineage>
        <taxon>Bacteria</taxon>
        <taxon>Pseudomonadati</taxon>
        <taxon>Pseudomonadota</taxon>
        <taxon>Gammaproteobacteria</taxon>
        <taxon>Enterobacterales</taxon>
        <taxon>Morganellaceae</taxon>
        <taxon>Providencia</taxon>
    </lineage>
</organism>
<dbReference type="RefSeq" id="WP_011039707.1">
    <property type="nucleotide sequence ID" value="NZ_UGUA01000001.1"/>
</dbReference>
<name>A0A379FYN3_9GAMM</name>
<gene>
    <name evidence="1" type="ORF">NCTC12026_00149</name>
</gene>
<dbReference type="Proteomes" id="UP000255129">
    <property type="component" value="Unassembled WGS sequence"/>
</dbReference>
<reference evidence="1 2" key="1">
    <citation type="submission" date="2018-06" db="EMBL/GenBank/DDBJ databases">
        <authorList>
            <consortium name="Pathogen Informatics"/>
            <person name="Doyle S."/>
        </authorList>
    </citation>
    <scope>NUCLEOTIDE SEQUENCE [LARGE SCALE GENOMIC DNA]</scope>
    <source>
        <strain evidence="1 2">NCTC12026</strain>
    </source>
</reference>